<gene>
    <name evidence="1" type="ORF">O0236_000210</name>
</gene>
<sequence>MNNFVERLKSLHISIGIGETSRITGATTTQIRYWEKKGLISSVRRADGTNKRYTLKSIVSIVFIKTQLDEGYTLAKAADEVKQYLKNSDALELLLSSRLETITAEGETAVFDFGPIDNMPNSKILAKVSNKDVKLSVEEYK</sequence>
<dbReference type="Proteomes" id="UP001149860">
    <property type="component" value="Chromosome"/>
</dbReference>
<proteinExistence type="predicted"/>
<accession>A0ACD5DEE6</accession>
<reference evidence="1" key="1">
    <citation type="submission" date="2024-08" db="EMBL/GenBank/DDBJ databases">
        <title>Lentilactobacillus sp. nov., isolated from tree bark.</title>
        <authorList>
            <person name="Phuengjayaem S."/>
            <person name="Tanasupawat S."/>
        </authorList>
    </citation>
    <scope>NUCLEOTIDE SEQUENCE</scope>
    <source>
        <strain evidence="1">SPB1-3</strain>
    </source>
</reference>
<keyword evidence="2" id="KW-1185">Reference proteome</keyword>
<evidence type="ECO:0000313" key="1">
    <source>
        <dbReference type="EMBL" id="XFD39764.1"/>
    </source>
</evidence>
<name>A0ACD5DEE6_9LACO</name>
<protein>
    <submittedName>
        <fullName evidence="1">MerR family transcriptional regulator</fullName>
    </submittedName>
</protein>
<dbReference type="EMBL" id="CP168151">
    <property type="protein sequence ID" value="XFD39764.1"/>
    <property type="molecule type" value="Genomic_DNA"/>
</dbReference>
<organism evidence="1 2">
    <name type="scientific">Lentilactobacillus terminaliae</name>
    <dbReference type="NCBI Taxonomy" id="3003483"/>
    <lineage>
        <taxon>Bacteria</taxon>
        <taxon>Bacillati</taxon>
        <taxon>Bacillota</taxon>
        <taxon>Bacilli</taxon>
        <taxon>Lactobacillales</taxon>
        <taxon>Lactobacillaceae</taxon>
        <taxon>Lentilactobacillus</taxon>
    </lineage>
</organism>
<evidence type="ECO:0000313" key="2">
    <source>
        <dbReference type="Proteomes" id="UP001149860"/>
    </source>
</evidence>